<feature type="domain" description="Major facilitator superfamily (MFS) profile" evidence="5">
    <location>
        <begin position="1"/>
        <end position="390"/>
    </location>
</feature>
<feature type="transmembrane region" description="Helical" evidence="4">
    <location>
        <begin position="136"/>
        <end position="157"/>
    </location>
</feature>
<name>A0ABP6UTY3_9FLAO</name>
<keyword evidence="7" id="KW-1185">Reference proteome</keyword>
<feature type="transmembrane region" description="Helical" evidence="4">
    <location>
        <begin position="345"/>
        <end position="365"/>
    </location>
</feature>
<comment type="caution">
    <text evidence="6">The sequence shown here is derived from an EMBL/GenBank/DDBJ whole genome shotgun (WGS) entry which is preliminary data.</text>
</comment>
<evidence type="ECO:0000256" key="3">
    <source>
        <dbReference type="ARBA" id="ARBA00023136"/>
    </source>
</evidence>
<dbReference type="PROSITE" id="PS50850">
    <property type="entry name" value="MFS"/>
    <property type="match status" value="1"/>
</dbReference>
<dbReference type="Proteomes" id="UP001500459">
    <property type="component" value="Unassembled WGS sequence"/>
</dbReference>
<feature type="transmembrane region" description="Helical" evidence="4">
    <location>
        <begin position="371"/>
        <end position="388"/>
    </location>
</feature>
<evidence type="ECO:0000259" key="5">
    <source>
        <dbReference type="PROSITE" id="PS50850"/>
    </source>
</evidence>
<evidence type="ECO:0000313" key="7">
    <source>
        <dbReference type="Proteomes" id="UP001500459"/>
    </source>
</evidence>
<dbReference type="InterPro" id="IPR011701">
    <property type="entry name" value="MFS"/>
</dbReference>
<proteinExistence type="predicted"/>
<feature type="transmembrane region" description="Helical" evidence="4">
    <location>
        <begin position="169"/>
        <end position="188"/>
    </location>
</feature>
<accession>A0ABP6UTY3</accession>
<evidence type="ECO:0000256" key="2">
    <source>
        <dbReference type="ARBA" id="ARBA00022989"/>
    </source>
</evidence>
<dbReference type="EMBL" id="BAABCW010000019">
    <property type="protein sequence ID" value="GAA3518503.1"/>
    <property type="molecule type" value="Genomic_DNA"/>
</dbReference>
<dbReference type="Gene3D" id="1.20.1250.20">
    <property type="entry name" value="MFS general substrate transporter like domains"/>
    <property type="match status" value="1"/>
</dbReference>
<feature type="transmembrane region" description="Helical" evidence="4">
    <location>
        <begin position="254"/>
        <end position="275"/>
    </location>
</feature>
<gene>
    <name evidence="6" type="ORF">GCM10022393_35780</name>
</gene>
<dbReference type="PANTHER" id="PTHR23521">
    <property type="entry name" value="TRANSPORTER MFS SUPERFAMILY"/>
    <property type="match status" value="1"/>
</dbReference>
<feature type="transmembrane region" description="Helical" evidence="4">
    <location>
        <begin position="218"/>
        <end position="239"/>
    </location>
</feature>
<dbReference type="InterPro" id="IPR020846">
    <property type="entry name" value="MFS_dom"/>
</dbReference>
<dbReference type="PANTHER" id="PTHR23521:SF3">
    <property type="entry name" value="MFS TRANSPORTER"/>
    <property type="match status" value="1"/>
</dbReference>
<protein>
    <submittedName>
        <fullName evidence="6">MFS transporter</fullName>
    </submittedName>
</protein>
<evidence type="ECO:0000256" key="4">
    <source>
        <dbReference type="SAM" id="Phobius"/>
    </source>
</evidence>
<keyword evidence="2 4" id="KW-1133">Transmembrane helix</keyword>
<organism evidence="6 7">
    <name type="scientific">Aquimarina addita</name>
    <dbReference type="NCBI Taxonomy" id="870485"/>
    <lineage>
        <taxon>Bacteria</taxon>
        <taxon>Pseudomonadati</taxon>
        <taxon>Bacteroidota</taxon>
        <taxon>Flavobacteriia</taxon>
        <taxon>Flavobacteriales</taxon>
        <taxon>Flavobacteriaceae</taxon>
        <taxon>Aquimarina</taxon>
    </lineage>
</organism>
<sequence length="390" mass="42720">MPKTTILKQKYYILPVIIIAQFFCTSLWFAGNVVIDDLAIQFNVKFDLLGYLISSVQLGFIIGTLTFALLTLVDRFSPSRVFLISAILGSICNILLLVPNTTVFNILIARFGTGFFLAGIYPVGMKIASDYYKDGLGKALGYLVGALVLGTALPHLIKELAWNSNYKLIIQSTSLLAVTGGLLVFFLVPNGPYRKPVSKLQLGVVTELFNIPGFRRAAFGYFGHMWELYAFWGFVPLLLKTYAAKQQMGVPISLWSFIIIGIGFFSCILGGYISLKTGSKKVARNSLLISGILCICSPILFQLPSTFFLTILCIWGMMVISDSPQFSTLVAAVSPPELRGTALTIVNCIGFAITIISIQLISFLAQLIDPTYVFVCLAIGPFVGLYASRK</sequence>
<feature type="transmembrane region" description="Helical" evidence="4">
    <location>
        <begin position="104"/>
        <end position="124"/>
    </location>
</feature>
<feature type="transmembrane region" description="Helical" evidence="4">
    <location>
        <begin position="80"/>
        <end position="98"/>
    </location>
</feature>
<reference evidence="7" key="1">
    <citation type="journal article" date="2019" name="Int. J. Syst. Evol. Microbiol.">
        <title>The Global Catalogue of Microorganisms (GCM) 10K type strain sequencing project: providing services to taxonomists for standard genome sequencing and annotation.</title>
        <authorList>
            <consortium name="The Broad Institute Genomics Platform"/>
            <consortium name="The Broad Institute Genome Sequencing Center for Infectious Disease"/>
            <person name="Wu L."/>
            <person name="Ma J."/>
        </authorList>
    </citation>
    <scope>NUCLEOTIDE SEQUENCE [LARGE SCALE GENOMIC DNA]</scope>
    <source>
        <strain evidence="7">JCM 17106</strain>
    </source>
</reference>
<evidence type="ECO:0000256" key="1">
    <source>
        <dbReference type="ARBA" id="ARBA00022692"/>
    </source>
</evidence>
<feature type="transmembrane region" description="Helical" evidence="4">
    <location>
        <begin position="51"/>
        <end position="73"/>
    </location>
</feature>
<feature type="transmembrane region" description="Helical" evidence="4">
    <location>
        <begin position="307"/>
        <end position="333"/>
    </location>
</feature>
<dbReference type="RefSeq" id="WP_344929778.1">
    <property type="nucleotide sequence ID" value="NZ_BAABCW010000019.1"/>
</dbReference>
<keyword evidence="1 4" id="KW-0812">Transmembrane</keyword>
<dbReference type="Pfam" id="PF07690">
    <property type="entry name" value="MFS_1"/>
    <property type="match status" value="1"/>
</dbReference>
<dbReference type="SUPFAM" id="SSF103473">
    <property type="entry name" value="MFS general substrate transporter"/>
    <property type="match status" value="1"/>
</dbReference>
<keyword evidence="3 4" id="KW-0472">Membrane</keyword>
<evidence type="ECO:0000313" key="6">
    <source>
        <dbReference type="EMBL" id="GAA3518503.1"/>
    </source>
</evidence>
<dbReference type="InterPro" id="IPR036259">
    <property type="entry name" value="MFS_trans_sf"/>
</dbReference>
<feature type="transmembrane region" description="Helical" evidence="4">
    <location>
        <begin position="12"/>
        <end position="31"/>
    </location>
</feature>